<sequence length="108" mass="12277">MAMNTDMMNIAIPTPTNNKGKRQKLFKPTEKPRQRAKKSPLDVQLPLILFSSPVPLVSSKGSSKEEIEVRGENSKQIHSSEHTQRPKNVFMARNARKIHVVLPFFVKN</sequence>
<dbReference type="AlphaFoldDB" id="A0A915HYL9"/>
<evidence type="ECO:0000313" key="3">
    <source>
        <dbReference type="WBParaSite" id="nRc.2.0.1.t06667-RA"/>
    </source>
</evidence>
<evidence type="ECO:0000256" key="1">
    <source>
        <dbReference type="SAM" id="MobiDB-lite"/>
    </source>
</evidence>
<dbReference type="WBParaSite" id="nRc.2.0.1.t06667-RA">
    <property type="protein sequence ID" value="nRc.2.0.1.t06667-RA"/>
    <property type="gene ID" value="nRc.2.0.1.g06667"/>
</dbReference>
<accession>A0A915HYL9</accession>
<proteinExistence type="predicted"/>
<feature type="region of interest" description="Disordered" evidence="1">
    <location>
        <begin position="57"/>
        <end position="87"/>
    </location>
</feature>
<name>A0A915HYL9_ROMCU</name>
<feature type="region of interest" description="Disordered" evidence="1">
    <location>
        <begin position="1"/>
        <end position="40"/>
    </location>
</feature>
<protein>
    <submittedName>
        <fullName evidence="3">Uncharacterized protein</fullName>
    </submittedName>
</protein>
<evidence type="ECO:0000313" key="2">
    <source>
        <dbReference type="Proteomes" id="UP000887565"/>
    </source>
</evidence>
<feature type="compositionally biased region" description="Basic and acidic residues" evidence="1">
    <location>
        <begin position="62"/>
        <end position="84"/>
    </location>
</feature>
<reference evidence="3" key="1">
    <citation type="submission" date="2022-11" db="UniProtKB">
        <authorList>
            <consortium name="WormBaseParasite"/>
        </authorList>
    </citation>
    <scope>IDENTIFICATION</scope>
</reference>
<organism evidence="2 3">
    <name type="scientific">Romanomermis culicivorax</name>
    <name type="common">Nematode worm</name>
    <dbReference type="NCBI Taxonomy" id="13658"/>
    <lineage>
        <taxon>Eukaryota</taxon>
        <taxon>Metazoa</taxon>
        <taxon>Ecdysozoa</taxon>
        <taxon>Nematoda</taxon>
        <taxon>Enoplea</taxon>
        <taxon>Dorylaimia</taxon>
        <taxon>Mermithida</taxon>
        <taxon>Mermithoidea</taxon>
        <taxon>Mermithidae</taxon>
        <taxon>Romanomermis</taxon>
    </lineage>
</organism>
<keyword evidence="2" id="KW-1185">Reference proteome</keyword>
<dbReference type="Proteomes" id="UP000887565">
    <property type="component" value="Unplaced"/>
</dbReference>